<evidence type="ECO:0000256" key="2">
    <source>
        <dbReference type="SAM" id="Phobius"/>
    </source>
</evidence>
<dbReference type="AlphaFoldDB" id="A0A0D4C287"/>
<keyword evidence="2" id="KW-0812">Transmembrane</keyword>
<protein>
    <submittedName>
        <fullName evidence="3">Uncharacterized protein</fullName>
    </submittedName>
</protein>
<feature type="transmembrane region" description="Helical" evidence="2">
    <location>
        <begin position="12"/>
        <end position="30"/>
    </location>
</feature>
<reference evidence="3 4" key="1">
    <citation type="journal article" date="2015" name="Genome Announc.">
        <title>Complete Genome Sequencing of Protease-Producing Novel Arthrobacter sp. Strain IHBB 11108 Using PacBio Single-Molecule Real-Time Sequencing Technology.</title>
        <authorList>
            <person name="Kiran S."/>
            <person name="Swarnkar M.K."/>
            <person name="Pal M."/>
            <person name="Thakur R."/>
            <person name="Tewari R."/>
            <person name="Singh A.K."/>
            <person name="Gulati A."/>
        </authorList>
    </citation>
    <scope>NUCLEOTIDE SEQUENCE [LARGE SCALE GENOMIC DNA]</scope>
    <source>
        <strain evidence="3 4">IHBB 11108</strain>
    </source>
</reference>
<dbReference type="STRING" id="1618207.UM93_16750"/>
<gene>
    <name evidence="3" type="ORF">UM93_16750</name>
</gene>
<dbReference type="HOGENOM" id="CLU_1393823_0_0_11"/>
<keyword evidence="2" id="KW-0472">Membrane</keyword>
<keyword evidence="4" id="KW-1185">Reference proteome</keyword>
<feature type="transmembrane region" description="Helical" evidence="2">
    <location>
        <begin position="39"/>
        <end position="57"/>
    </location>
</feature>
<organism evidence="3 4">
    <name type="scientific">Psychromicrobium lacuslunae</name>
    <dbReference type="NCBI Taxonomy" id="1618207"/>
    <lineage>
        <taxon>Bacteria</taxon>
        <taxon>Bacillati</taxon>
        <taxon>Actinomycetota</taxon>
        <taxon>Actinomycetes</taxon>
        <taxon>Micrococcales</taxon>
        <taxon>Micrococcaceae</taxon>
        <taxon>Psychromicrobium</taxon>
    </lineage>
</organism>
<accession>A0A0D4C287</accession>
<sequence length="195" mass="20949">MRGTIDETGASLMTWGLIIAGILMLATAFLPRLKTGQRVTGIIFGILFIGYGIYVSLPSTRSVYVGIYLFIVPVVMLITNISASVKGNKTVEVQNHGPAGYYPPQGQQPYQGQNQQSAAQAPYGQQYPAQPGQPTEPSQTGYGQPATAQPYQAQPYPAQPVQPNQPAQPVQPNQPVQPGQPAQPNQYQQPTDPTA</sequence>
<dbReference type="PATRIC" id="fig|1618207.4.peg.3403"/>
<dbReference type="EMBL" id="CP011005">
    <property type="protein sequence ID" value="AJT42708.1"/>
    <property type="molecule type" value="Genomic_DNA"/>
</dbReference>
<keyword evidence="2" id="KW-1133">Transmembrane helix</keyword>
<dbReference type="Proteomes" id="UP000061839">
    <property type="component" value="Chromosome"/>
</dbReference>
<evidence type="ECO:0000313" key="4">
    <source>
        <dbReference type="Proteomes" id="UP000061839"/>
    </source>
</evidence>
<feature type="transmembrane region" description="Helical" evidence="2">
    <location>
        <begin position="63"/>
        <end position="83"/>
    </location>
</feature>
<evidence type="ECO:0000313" key="3">
    <source>
        <dbReference type="EMBL" id="AJT42708.1"/>
    </source>
</evidence>
<dbReference type="KEGG" id="ari:UM93_16750"/>
<name>A0A0D4C287_9MICC</name>
<feature type="region of interest" description="Disordered" evidence="1">
    <location>
        <begin position="96"/>
        <end position="195"/>
    </location>
</feature>
<proteinExistence type="predicted"/>
<evidence type="ECO:0000256" key="1">
    <source>
        <dbReference type="SAM" id="MobiDB-lite"/>
    </source>
</evidence>
<feature type="compositionally biased region" description="Low complexity" evidence="1">
    <location>
        <begin position="97"/>
        <end position="133"/>
    </location>
</feature>
<feature type="compositionally biased region" description="Low complexity" evidence="1">
    <location>
        <begin position="142"/>
        <end position="186"/>
    </location>
</feature>